<dbReference type="CDD" id="cd24032">
    <property type="entry name" value="ASKHA_NBD_TsaB"/>
    <property type="match status" value="1"/>
</dbReference>
<dbReference type="OrthoDB" id="9784166at2"/>
<dbReference type="EMBL" id="LIUT01000003">
    <property type="protein sequence ID" value="KOR82489.1"/>
    <property type="molecule type" value="Genomic_DNA"/>
</dbReference>
<evidence type="ECO:0000313" key="2">
    <source>
        <dbReference type="EMBL" id="KOR82489.1"/>
    </source>
</evidence>
<dbReference type="GO" id="GO:0005829">
    <property type="term" value="C:cytosol"/>
    <property type="evidence" value="ECO:0007669"/>
    <property type="project" value="TreeGrafter"/>
</dbReference>
<dbReference type="GO" id="GO:0002949">
    <property type="term" value="P:tRNA threonylcarbamoyladenosine modification"/>
    <property type="evidence" value="ECO:0007669"/>
    <property type="project" value="InterPro"/>
</dbReference>
<dbReference type="AlphaFoldDB" id="A0A0M1NKT7"/>
<dbReference type="Pfam" id="PF00814">
    <property type="entry name" value="TsaD"/>
    <property type="match status" value="1"/>
</dbReference>
<dbReference type="Gene3D" id="3.30.420.40">
    <property type="match status" value="1"/>
</dbReference>
<gene>
    <name evidence="2" type="ORF">AM231_19445</name>
</gene>
<dbReference type="RefSeq" id="WP_054404088.1">
    <property type="nucleotide sequence ID" value="NZ_LIUT01000003.1"/>
</dbReference>
<accession>A0A0M1NKT7</accession>
<dbReference type="SUPFAM" id="SSF53067">
    <property type="entry name" value="Actin-like ATPase domain"/>
    <property type="match status" value="1"/>
</dbReference>
<reference evidence="3" key="1">
    <citation type="submission" date="2015-08" db="EMBL/GenBank/DDBJ databases">
        <title>Genome sequencing project for genomic taxonomy and phylogenomics of Bacillus-like bacteria.</title>
        <authorList>
            <person name="Liu B."/>
            <person name="Wang J."/>
            <person name="Zhu Y."/>
            <person name="Liu G."/>
            <person name="Chen Q."/>
            <person name="Chen Z."/>
            <person name="Lan J."/>
            <person name="Che J."/>
            <person name="Ge C."/>
            <person name="Shi H."/>
            <person name="Pan Z."/>
            <person name="Liu X."/>
        </authorList>
    </citation>
    <scope>NUCLEOTIDE SEQUENCE [LARGE SCALE GENOMIC DNA]</scope>
    <source>
        <strain evidence="3">FJAT-22460</strain>
    </source>
</reference>
<keyword evidence="3" id="KW-1185">Reference proteome</keyword>
<dbReference type="PANTHER" id="PTHR11735:SF11">
    <property type="entry name" value="TRNA THREONYLCARBAMOYLADENOSINE BIOSYNTHESIS PROTEIN TSAB"/>
    <property type="match status" value="1"/>
</dbReference>
<dbReference type="InterPro" id="IPR022496">
    <property type="entry name" value="T6A_TsaB"/>
</dbReference>
<dbReference type="NCBIfam" id="TIGR03725">
    <property type="entry name" value="T6A_YeaZ"/>
    <property type="match status" value="1"/>
</dbReference>
<dbReference type="PATRIC" id="fig|1705565.3.peg.5843"/>
<organism evidence="2 3">
    <name type="scientific">Paenibacillus solani</name>
    <dbReference type="NCBI Taxonomy" id="1705565"/>
    <lineage>
        <taxon>Bacteria</taxon>
        <taxon>Bacillati</taxon>
        <taxon>Bacillota</taxon>
        <taxon>Bacilli</taxon>
        <taxon>Bacillales</taxon>
        <taxon>Paenibacillaceae</taxon>
        <taxon>Paenibacillus</taxon>
    </lineage>
</organism>
<evidence type="ECO:0000259" key="1">
    <source>
        <dbReference type="Pfam" id="PF00814"/>
    </source>
</evidence>
<comment type="caution">
    <text evidence="2">The sequence shown here is derived from an EMBL/GenBank/DDBJ whole genome shotgun (WGS) entry which is preliminary data.</text>
</comment>
<name>A0A0M1NKT7_9BACL</name>
<dbReference type="Proteomes" id="UP000036932">
    <property type="component" value="Unassembled WGS sequence"/>
</dbReference>
<sequence length="263" mass="28911">MNNNDMKPRQRFLALDTSTASLAVSVMDQDKLLSEVNTNADRNHSVHLHPVMAQALAEAGLGMDQIDGIAVGVGPGSYTGIRIAVTAAKTLAWANDLPVVGISSLHALAWGGLQSGWKQAVPEKGIHWVIPLLDARRGQVYTALFAVDPEHQEEAPVRMEADGIRLMQSWVEFLKERISKLPEGERPVSLWFIGEVDLHAETARGLETWFGGNLHIHPYAFEGRWIGYLGADRLLAGEADDLHALVPNYTQLSEAEANLLRKR</sequence>
<dbReference type="InterPro" id="IPR000905">
    <property type="entry name" value="Gcp-like_dom"/>
</dbReference>
<protein>
    <submittedName>
        <fullName evidence="2">Peptidase M22</fullName>
    </submittedName>
</protein>
<dbReference type="PANTHER" id="PTHR11735">
    <property type="entry name" value="TRNA N6-ADENOSINE THREONYLCARBAMOYLTRANSFERASE"/>
    <property type="match status" value="1"/>
</dbReference>
<feature type="domain" description="Gcp-like" evidence="1">
    <location>
        <begin position="39"/>
        <end position="146"/>
    </location>
</feature>
<evidence type="ECO:0000313" key="3">
    <source>
        <dbReference type="Proteomes" id="UP000036932"/>
    </source>
</evidence>
<proteinExistence type="predicted"/>
<dbReference type="InterPro" id="IPR043129">
    <property type="entry name" value="ATPase_NBD"/>
</dbReference>